<reference evidence="5 6" key="1">
    <citation type="submission" date="2021-03" db="EMBL/GenBank/DDBJ databases">
        <title>Microbacterium pauli sp. nov., isolated from microfiltered milk.</title>
        <authorList>
            <person name="Bellassi P."/>
            <person name="Fontana A."/>
            <person name="Callegari M.L."/>
            <person name="Lorenzo M."/>
            <person name="Cappa F."/>
        </authorList>
    </citation>
    <scope>NUCLEOTIDE SEQUENCE [LARGE SCALE GENOMIC DNA]</scope>
    <source>
        <strain evidence="5 6">DSM 18909</strain>
    </source>
</reference>
<evidence type="ECO:0000313" key="5">
    <source>
        <dbReference type="EMBL" id="MBT8798303.1"/>
    </source>
</evidence>
<evidence type="ECO:0000259" key="4">
    <source>
        <dbReference type="Pfam" id="PF04536"/>
    </source>
</evidence>
<keyword evidence="3" id="KW-0812">Transmembrane</keyword>
<feature type="domain" description="TPM" evidence="4">
    <location>
        <begin position="82"/>
        <end position="200"/>
    </location>
</feature>
<dbReference type="Gene3D" id="3.10.310.50">
    <property type="match status" value="1"/>
</dbReference>
<sequence length="722" mass="72718">MIPPRASRYPEAPCPGTHRRGLLPHAHRGIGSDGGAPNAPRRRGCAVRTRLVLAFLTAAALVFGGAAVASATDPISLAGSRVLDQSDVLTNAQEADVESSLLSLSSTSAVDLWVAYVPTFTNPTDPADWANEAAKRNGLGPNQYLLAISTDGRQYYLSGDSSGPVSGDQLGAIEQQRIQPALQNGDWAGAAVAAADGLADAVSGGSGGIGSGSSSSGLWGVLLVFVVIALVGLVIFIVIRSRRRSRTAVPGGPGAGQLSGPDAGPVDPLAGVSTEELAQRAASALVATDDAVRTSGQELEFARAQFGDASATEFQAALTSAQNDLDTAFALKQQLDDATPDAEADTRAWNAQIIDLCAHANAELDEKAKAFDELRQLERNAPEALARVQSERGAVAETQDAAAAALTALEAVYAPEALVTVADNPAQAAERLQFADEHLAAAQRDIGAGDGAAAAVEIRGAEAAVAQADLLLKSISKLGGDLAQGEKDAAALVADIEHDLVGAATLPDPDGRLASVVDGTRQQLDAAKALLAGPGKRPLAALEGLSRTNDQIDTLLAGVRDAQAQAQRQGSQLTLALTQAQGQVSAAEDYITSRRGAIGAEARTRLAEAGAALVQARQLQQGDPGQALQYAQRAGDLAAQAIQFAQNDVGAFSGGGGGGGGGNMMGAVLGGILINSLLGGGGGGRGGGFGGMGGGGRGGGGGMSPGSFGGGGTRSRRGGGRF</sequence>
<accession>A0ABS5XYN1</accession>
<evidence type="ECO:0000256" key="2">
    <source>
        <dbReference type="SAM" id="MobiDB-lite"/>
    </source>
</evidence>
<gene>
    <name evidence="5" type="ORF">J0P97_09480</name>
</gene>
<feature type="compositionally biased region" description="Gly residues" evidence="2">
    <location>
        <begin position="691"/>
        <end position="713"/>
    </location>
</feature>
<name>A0ABS5XYN1_9MICO</name>
<dbReference type="EMBL" id="JAFLHG010000007">
    <property type="protein sequence ID" value="MBT8798303.1"/>
    <property type="molecule type" value="Genomic_DNA"/>
</dbReference>
<feature type="transmembrane region" description="Helical" evidence="3">
    <location>
        <begin position="51"/>
        <end position="71"/>
    </location>
</feature>
<proteinExistence type="predicted"/>
<evidence type="ECO:0000313" key="6">
    <source>
        <dbReference type="Proteomes" id="UP000740605"/>
    </source>
</evidence>
<feature type="compositionally biased region" description="Basic residues" evidence="2">
    <location>
        <begin position="17"/>
        <end position="28"/>
    </location>
</feature>
<protein>
    <submittedName>
        <fullName evidence="5">TPM domain-containing protein</fullName>
    </submittedName>
</protein>
<feature type="region of interest" description="Disordered" evidence="2">
    <location>
        <begin position="246"/>
        <end position="269"/>
    </location>
</feature>
<dbReference type="InterPro" id="IPR007621">
    <property type="entry name" value="TPM_dom"/>
</dbReference>
<comment type="caution">
    <text evidence="5">The sequence shown here is derived from an EMBL/GenBank/DDBJ whole genome shotgun (WGS) entry which is preliminary data.</text>
</comment>
<feature type="transmembrane region" description="Helical" evidence="3">
    <location>
        <begin position="218"/>
        <end position="239"/>
    </location>
</feature>
<keyword evidence="6" id="KW-1185">Reference proteome</keyword>
<feature type="coiled-coil region" evidence="1">
    <location>
        <begin position="360"/>
        <end position="387"/>
    </location>
</feature>
<keyword evidence="1" id="KW-0175">Coiled coil</keyword>
<keyword evidence="3" id="KW-0472">Membrane</keyword>
<evidence type="ECO:0000256" key="1">
    <source>
        <dbReference type="SAM" id="Coils"/>
    </source>
</evidence>
<dbReference type="Proteomes" id="UP000740605">
    <property type="component" value="Unassembled WGS sequence"/>
</dbReference>
<feature type="region of interest" description="Disordered" evidence="2">
    <location>
        <begin position="691"/>
        <end position="722"/>
    </location>
</feature>
<organism evidence="5 6">
    <name type="scientific">Microbacterium flavum</name>
    <dbReference type="NCBI Taxonomy" id="415216"/>
    <lineage>
        <taxon>Bacteria</taxon>
        <taxon>Bacillati</taxon>
        <taxon>Actinomycetota</taxon>
        <taxon>Actinomycetes</taxon>
        <taxon>Micrococcales</taxon>
        <taxon>Microbacteriaceae</taxon>
        <taxon>Microbacterium</taxon>
    </lineage>
</organism>
<feature type="region of interest" description="Disordered" evidence="2">
    <location>
        <begin position="1"/>
        <end position="41"/>
    </location>
</feature>
<keyword evidence="3" id="KW-1133">Transmembrane helix</keyword>
<evidence type="ECO:0000256" key="3">
    <source>
        <dbReference type="SAM" id="Phobius"/>
    </source>
</evidence>
<dbReference type="Pfam" id="PF04536">
    <property type="entry name" value="TPM_phosphatase"/>
    <property type="match status" value="1"/>
</dbReference>